<keyword evidence="6 13" id="KW-0479">Metal-binding</keyword>
<dbReference type="Gene3D" id="3.30.499.10">
    <property type="entry name" value="Aconitase, domain 3"/>
    <property type="match status" value="2"/>
</dbReference>
<dbReference type="FunFam" id="3.30.499.10:FF:000004">
    <property type="entry name" value="Aconitate hydratase, mitochondrial"/>
    <property type="match status" value="1"/>
</dbReference>
<dbReference type="Gene3D" id="3.40.1060.10">
    <property type="entry name" value="Aconitase, Domain 2"/>
    <property type="match status" value="1"/>
</dbReference>
<name>A0A1Y2BFF6_9FUNG</name>
<evidence type="ECO:0000256" key="7">
    <source>
        <dbReference type="ARBA" id="ARBA00022946"/>
    </source>
</evidence>
<dbReference type="InterPro" id="IPR036008">
    <property type="entry name" value="Aconitase_4Fe-4S_dom"/>
</dbReference>
<keyword evidence="9 13" id="KW-0411">Iron-sulfur</keyword>
<dbReference type="InterPro" id="IPR018136">
    <property type="entry name" value="Aconitase_4Fe-4S_BS"/>
</dbReference>
<keyword evidence="5" id="KW-0816">Tricarboxylic acid cycle</keyword>
<proteinExistence type="inferred from homology"/>
<dbReference type="SUPFAM" id="SSF52016">
    <property type="entry name" value="LeuD/IlvD-like"/>
    <property type="match status" value="1"/>
</dbReference>
<dbReference type="EMBL" id="MCGO01000068">
    <property type="protein sequence ID" value="ORY33290.1"/>
    <property type="molecule type" value="Genomic_DNA"/>
</dbReference>
<comment type="similarity">
    <text evidence="3 13">Belongs to the aconitase/IPM isomerase family.</text>
</comment>
<keyword evidence="10 13" id="KW-0496">Mitochondrion</keyword>
<dbReference type="PROSITE" id="PS00450">
    <property type="entry name" value="ACONITASE_1"/>
    <property type="match status" value="1"/>
</dbReference>
<dbReference type="InterPro" id="IPR000573">
    <property type="entry name" value="AconitaseA/IPMdHydase_ssu_swvl"/>
</dbReference>
<sequence>MLTNPPFLFATFATTDAMLPISKVASGAKNLLVRPTAARSLATFANQKVKMSNLESDKFINYQRIEDNLKIVRDRLQHPLTLAEKIVYGHLDDAKNQDIARGSSYLKLRPDRVACQDATAQMALLQFMSAGLPSVAVPTTVHCDHLIEAQKGGVPDLARANEINKEVYSFLSSCSQKYNIGFWKPGSGIIHQIILENYAFPGGMMIGTDSHTPNAGGLGMVAVGVGGADAVDVMANIPWELKCPKVIGVKLTGKLNGWTSAKDVILKVAGILTVKGGTGAIVEYFGPGVDSISCTGMATICNMGAEIGATTSVFPFNSRMADYLRATNRSAIADYATSFKHNLTPDAGAKYDQVIEIDLNTLEPHVNGPFTPDLATPLSKFKDAVIKNGWPKEMKVGLIGSCTNSSYEDMSRSASLAQQALDAGITAKAGFTITPGSEQIRATIERDGQAAVFDKIGGVVLANACGPCIGQWDRQDVKKGEKNSILISYNRNFTGRNDANPATHAFVTSPELVTAMVFAGDLTFNPMTDSLQGPKGPFKFQPPNGAELPPRGFDPGVDTYQAPPADRSQVKVAVSPTSDRLQLLEPFTAYNPKNYENIDVLIKVKGKCTTDHISMAGPWLKYRGHLDNISNNMLIGAINIANDKANTIYNKLTQKWEAVPKTARDYKAAAKPWVVIGDENYGEGSSREHAALEVRHLGGVAVIVKSFARIHETNLKKQGMLPLTFADPKDYEKIAPEDIVSIVGLDKFQPGVPLTLRVAKADGSKVDIKLNHTFNEGQIGWFKAGSALNLMAAAAK</sequence>
<dbReference type="PRINTS" id="PR00415">
    <property type="entry name" value="ACONITASE"/>
</dbReference>
<dbReference type="FunFam" id="3.20.19.10:FF:000002">
    <property type="entry name" value="Aconitate hydratase, mitochondrial"/>
    <property type="match status" value="1"/>
</dbReference>
<keyword evidence="7 13" id="KW-0809">Transit peptide</keyword>
<dbReference type="NCBIfam" id="NF005558">
    <property type="entry name" value="PRK07229.1"/>
    <property type="match status" value="1"/>
</dbReference>
<dbReference type="InterPro" id="IPR001030">
    <property type="entry name" value="Acoase/IPM_deHydtase_lsu_aba"/>
</dbReference>
<dbReference type="PANTHER" id="PTHR43160:SF3">
    <property type="entry name" value="ACONITATE HYDRATASE, MITOCHONDRIAL"/>
    <property type="match status" value="1"/>
</dbReference>
<dbReference type="CDD" id="cd01584">
    <property type="entry name" value="AcnA_Mitochondrial"/>
    <property type="match status" value="1"/>
</dbReference>
<dbReference type="GO" id="GO:0003994">
    <property type="term" value="F:aconitate hydratase activity"/>
    <property type="evidence" value="ECO:0007669"/>
    <property type="project" value="UniProtKB-EC"/>
</dbReference>
<evidence type="ECO:0000256" key="6">
    <source>
        <dbReference type="ARBA" id="ARBA00022723"/>
    </source>
</evidence>
<feature type="domain" description="Aconitase/3-isopropylmalate dehydratase large subunit alpha/beta/alpha" evidence="14">
    <location>
        <begin position="84"/>
        <end position="520"/>
    </location>
</feature>
<dbReference type="GO" id="GO:0003697">
    <property type="term" value="F:single-stranded DNA binding"/>
    <property type="evidence" value="ECO:0007669"/>
    <property type="project" value="EnsemblFungi"/>
</dbReference>
<dbReference type="FunFam" id="3.30.499.10:FF:000003">
    <property type="entry name" value="Aconitate hydratase, mitochondrial"/>
    <property type="match status" value="1"/>
</dbReference>
<dbReference type="InterPro" id="IPR050926">
    <property type="entry name" value="Aconitase/IPM_isomerase"/>
</dbReference>
<evidence type="ECO:0000256" key="3">
    <source>
        <dbReference type="ARBA" id="ARBA00007185"/>
    </source>
</evidence>
<keyword evidence="8 13" id="KW-0408">Iron</keyword>
<evidence type="ECO:0000256" key="10">
    <source>
        <dbReference type="ARBA" id="ARBA00023128"/>
    </source>
</evidence>
<evidence type="ECO:0000313" key="16">
    <source>
        <dbReference type="EMBL" id="ORY33290.1"/>
    </source>
</evidence>
<evidence type="ECO:0000256" key="12">
    <source>
        <dbReference type="ARBA" id="ARBA00023501"/>
    </source>
</evidence>
<evidence type="ECO:0000256" key="11">
    <source>
        <dbReference type="ARBA" id="ARBA00023239"/>
    </source>
</evidence>
<protein>
    <recommendedName>
        <fullName evidence="4 13">Aconitate hydratase, mitochondrial</fullName>
        <shortName evidence="13">Aconitase</shortName>
        <ecNumber evidence="13">4.2.1.-</ecNumber>
    </recommendedName>
</protein>
<dbReference type="InterPro" id="IPR015932">
    <property type="entry name" value="Aconitase_dom2"/>
</dbReference>
<evidence type="ECO:0000256" key="5">
    <source>
        <dbReference type="ARBA" id="ARBA00022532"/>
    </source>
</evidence>
<dbReference type="InterPro" id="IPR015931">
    <property type="entry name" value="Acnase/IPM_dHydase_lsu_aba_1/3"/>
</dbReference>
<dbReference type="EC" id="4.2.1.-" evidence="13"/>
<dbReference type="AlphaFoldDB" id="A0A1Y2BFF6"/>
<keyword evidence="11 13" id="KW-0456">Lyase</keyword>
<reference evidence="16 17" key="1">
    <citation type="submission" date="2016-07" db="EMBL/GenBank/DDBJ databases">
        <title>Pervasive Adenine N6-methylation of Active Genes in Fungi.</title>
        <authorList>
            <consortium name="DOE Joint Genome Institute"/>
            <person name="Mondo S.J."/>
            <person name="Dannebaum R.O."/>
            <person name="Kuo R.C."/>
            <person name="Labutti K."/>
            <person name="Haridas S."/>
            <person name="Kuo A."/>
            <person name="Salamov A."/>
            <person name="Ahrendt S.R."/>
            <person name="Lipzen A."/>
            <person name="Sullivan W."/>
            <person name="Andreopoulos W.B."/>
            <person name="Clum A."/>
            <person name="Lindquist E."/>
            <person name="Daum C."/>
            <person name="Ramamoorthy G.K."/>
            <person name="Gryganskyi A."/>
            <person name="Culley D."/>
            <person name="Magnuson J.K."/>
            <person name="James T.Y."/>
            <person name="O'Malley M.A."/>
            <person name="Stajich J.E."/>
            <person name="Spatafora J.W."/>
            <person name="Visel A."/>
            <person name="Grigoriev I.V."/>
        </authorList>
    </citation>
    <scope>NUCLEOTIDE SEQUENCE [LARGE SCALE GENOMIC DNA]</scope>
    <source>
        <strain evidence="16 17">JEL800</strain>
    </source>
</reference>
<evidence type="ECO:0000259" key="15">
    <source>
        <dbReference type="Pfam" id="PF00694"/>
    </source>
</evidence>
<comment type="catalytic activity">
    <reaction evidence="12">
        <text>citrate = D-threo-isocitrate</text>
        <dbReference type="Rhea" id="RHEA:10336"/>
        <dbReference type="ChEBI" id="CHEBI:15562"/>
        <dbReference type="ChEBI" id="CHEBI:16947"/>
        <dbReference type="EC" id="4.2.1.3"/>
    </reaction>
</comment>
<dbReference type="FunFam" id="3.40.1060.10:FF:000001">
    <property type="entry name" value="Aconitate hydratase, mitochondrial"/>
    <property type="match status" value="1"/>
</dbReference>
<comment type="cofactor">
    <cofactor evidence="13">
        <name>[4Fe-4S] cluster</name>
        <dbReference type="ChEBI" id="CHEBI:49883"/>
    </cofactor>
    <text evidence="13">Binds 1 [4Fe-4S] cluster per subunit.</text>
</comment>
<dbReference type="STRING" id="329046.A0A1Y2BFF6"/>
<dbReference type="GO" id="GO:0042645">
    <property type="term" value="C:mitochondrial nucleoid"/>
    <property type="evidence" value="ECO:0007669"/>
    <property type="project" value="EnsemblFungi"/>
</dbReference>
<comment type="pathway">
    <text evidence="2">Carbohydrate metabolism; tricarboxylic acid cycle; isocitrate from oxaloacetate: step 2/2.</text>
</comment>
<gene>
    <name evidence="16" type="ORF">BCR33DRAFT_702665</name>
</gene>
<evidence type="ECO:0000256" key="2">
    <source>
        <dbReference type="ARBA" id="ARBA00004717"/>
    </source>
</evidence>
<dbReference type="GO" id="GO:0003729">
    <property type="term" value="F:mRNA binding"/>
    <property type="evidence" value="ECO:0007669"/>
    <property type="project" value="EnsemblFungi"/>
</dbReference>
<dbReference type="Pfam" id="PF00330">
    <property type="entry name" value="Aconitase"/>
    <property type="match status" value="1"/>
</dbReference>
<dbReference type="GO" id="GO:0051539">
    <property type="term" value="F:4 iron, 4 sulfur cluster binding"/>
    <property type="evidence" value="ECO:0007669"/>
    <property type="project" value="UniProtKB-UniRule"/>
</dbReference>
<dbReference type="PANTHER" id="PTHR43160">
    <property type="entry name" value="ACONITATE HYDRATASE B"/>
    <property type="match status" value="1"/>
</dbReference>
<dbReference type="Gene3D" id="3.20.19.10">
    <property type="entry name" value="Aconitase, domain 4"/>
    <property type="match status" value="1"/>
</dbReference>
<dbReference type="PROSITE" id="PS01244">
    <property type="entry name" value="ACONITASE_2"/>
    <property type="match status" value="1"/>
</dbReference>
<dbReference type="InterPro" id="IPR006248">
    <property type="entry name" value="Aconitase_mito-like"/>
</dbReference>
<comment type="subcellular location">
    <subcellularLocation>
        <location evidence="1 13">Mitochondrion</location>
    </subcellularLocation>
</comment>
<dbReference type="GO" id="GO:0005829">
    <property type="term" value="C:cytosol"/>
    <property type="evidence" value="ECO:0007669"/>
    <property type="project" value="EnsemblFungi"/>
</dbReference>
<dbReference type="OrthoDB" id="2224430at2759"/>
<evidence type="ECO:0000256" key="13">
    <source>
        <dbReference type="RuleBase" id="RU362107"/>
    </source>
</evidence>
<evidence type="ECO:0000256" key="9">
    <source>
        <dbReference type="ARBA" id="ARBA00023014"/>
    </source>
</evidence>
<dbReference type="GO" id="GO:0046872">
    <property type="term" value="F:metal ion binding"/>
    <property type="evidence" value="ECO:0007669"/>
    <property type="project" value="UniProtKB-UniRule"/>
</dbReference>
<organism evidence="16 17">
    <name type="scientific">Rhizoclosmatium globosum</name>
    <dbReference type="NCBI Taxonomy" id="329046"/>
    <lineage>
        <taxon>Eukaryota</taxon>
        <taxon>Fungi</taxon>
        <taxon>Fungi incertae sedis</taxon>
        <taxon>Chytridiomycota</taxon>
        <taxon>Chytridiomycota incertae sedis</taxon>
        <taxon>Chytridiomycetes</taxon>
        <taxon>Chytridiales</taxon>
        <taxon>Chytriomycetaceae</taxon>
        <taxon>Rhizoclosmatium</taxon>
    </lineage>
</organism>
<accession>A0A1Y2BFF6</accession>
<dbReference type="GO" id="GO:0003690">
    <property type="term" value="F:double-stranded DNA binding"/>
    <property type="evidence" value="ECO:0007669"/>
    <property type="project" value="EnsemblFungi"/>
</dbReference>
<feature type="domain" description="Aconitase A/isopropylmalate dehydratase small subunit swivel" evidence="15">
    <location>
        <begin position="600"/>
        <end position="727"/>
    </location>
</feature>
<evidence type="ECO:0000313" key="17">
    <source>
        <dbReference type="Proteomes" id="UP000193642"/>
    </source>
</evidence>
<evidence type="ECO:0000259" key="14">
    <source>
        <dbReference type="Pfam" id="PF00330"/>
    </source>
</evidence>
<comment type="caution">
    <text evidence="16">The sequence shown here is derived from an EMBL/GenBank/DDBJ whole genome shotgun (WGS) entry which is preliminary data.</text>
</comment>
<dbReference type="GO" id="GO:0006099">
    <property type="term" value="P:tricarboxylic acid cycle"/>
    <property type="evidence" value="ECO:0007669"/>
    <property type="project" value="UniProtKB-KW"/>
</dbReference>
<keyword evidence="17" id="KW-1185">Reference proteome</keyword>
<dbReference type="Pfam" id="PF00694">
    <property type="entry name" value="Aconitase_C"/>
    <property type="match status" value="1"/>
</dbReference>
<dbReference type="SUPFAM" id="SSF53732">
    <property type="entry name" value="Aconitase iron-sulfur domain"/>
    <property type="match status" value="1"/>
</dbReference>
<dbReference type="InterPro" id="IPR015928">
    <property type="entry name" value="Aconitase/3IPM_dehydase_swvl"/>
</dbReference>
<evidence type="ECO:0000256" key="8">
    <source>
        <dbReference type="ARBA" id="ARBA00023004"/>
    </source>
</evidence>
<dbReference type="Proteomes" id="UP000193642">
    <property type="component" value="Unassembled WGS sequence"/>
</dbReference>
<evidence type="ECO:0000256" key="1">
    <source>
        <dbReference type="ARBA" id="ARBA00004173"/>
    </source>
</evidence>
<evidence type="ECO:0000256" key="4">
    <source>
        <dbReference type="ARBA" id="ARBA00015940"/>
    </source>
</evidence>
<dbReference type="NCBIfam" id="TIGR01340">
    <property type="entry name" value="aconitase_mito"/>
    <property type="match status" value="1"/>
</dbReference>